<dbReference type="OrthoDB" id="536881at2759"/>
<evidence type="ECO:0000313" key="3">
    <source>
        <dbReference type="Proteomes" id="UP000184330"/>
    </source>
</evidence>
<sequence length="431" mass="46214">MLWPVRQSDLPSYLETDFSLGVFPANRDLRLQSDADALSFCTSVAGSVLVSPLAAGNICIAVFFTIGGDLIIENASELISFGSPDLREIEGRLSVTNCSKLSLLRLTVLNTGSLDLSDLPSLRTNNFTTPLNTTSVTISNTGLSALPEVFPSVVDYRISNNNKRINSASPLIGINGTLDIVYDGFTQQDIGGTLRLIGSDHFQTLSLPLLSAVGGSIILNGSISTLDVPVLSIVHGNVSITTDNSAFKCLSAEMDKLFQVVKGQVSCQGNIINQVGSPNPSDPLRRSTKSGVPKNAKIGLVVGVALVVICIGAAVVFAWKKVLNFGCSFLSQKPEIPHPKIPELPRGNHHEKTELCAVTKPNELATSLWGPVLESYELHGGQRQNVNDTFEAQKPQGVAELEENKDETVHVKIVDSPERHVVLLRGNIVDV</sequence>
<proteinExistence type="predicted"/>
<organism evidence="2 3">
    <name type="scientific">Phialocephala subalpina</name>
    <dbReference type="NCBI Taxonomy" id="576137"/>
    <lineage>
        <taxon>Eukaryota</taxon>
        <taxon>Fungi</taxon>
        <taxon>Dikarya</taxon>
        <taxon>Ascomycota</taxon>
        <taxon>Pezizomycotina</taxon>
        <taxon>Leotiomycetes</taxon>
        <taxon>Helotiales</taxon>
        <taxon>Mollisiaceae</taxon>
        <taxon>Phialocephala</taxon>
        <taxon>Phialocephala fortinii species complex</taxon>
    </lineage>
</organism>
<protein>
    <recommendedName>
        <fullName evidence="4">Receptor L-domain domain-containing protein</fullName>
    </recommendedName>
</protein>
<keyword evidence="1" id="KW-1133">Transmembrane helix</keyword>
<dbReference type="EMBL" id="FJOG01000014">
    <property type="protein sequence ID" value="CZR59548.1"/>
    <property type="molecule type" value="Genomic_DNA"/>
</dbReference>
<feature type="transmembrane region" description="Helical" evidence="1">
    <location>
        <begin position="298"/>
        <end position="319"/>
    </location>
</feature>
<keyword evidence="3" id="KW-1185">Reference proteome</keyword>
<dbReference type="AlphaFoldDB" id="A0A1L7X3F1"/>
<dbReference type="SUPFAM" id="SSF52058">
    <property type="entry name" value="L domain-like"/>
    <property type="match status" value="1"/>
</dbReference>
<evidence type="ECO:0008006" key="4">
    <source>
        <dbReference type="Google" id="ProtNLM"/>
    </source>
</evidence>
<dbReference type="STRING" id="576137.A0A1L7X3F1"/>
<gene>
    <name evidence="2" type="ORF">PAC_09442</name>
</gene>
<accession>A0A1L7X3F1</accession>
<dbReference type="Proteomes" id="UP000184330">
    <property type="component" value="Unassembled WGS sequence"/>
</dbReference>
<reference evidence="2 3" key="1">
    <citation type="submission" date="2016-03" db="EMBL/GenBank/DDBJ databases">
        <authorList>
            <person name="Ploux O."/>
        </authorList>
    </citation>
    <scope>NUCLEOTIDE SEQUENCE [LARGE SCALE GENOMIC DNA]</scope>
    <source>
        <strain evidence="2 3">UAMH 11012</strain>
    </source>
</reference>
<name>A0A1L7X3F1_9HELO</name>
<keyword evidence="1" id="KW-0472">Membrane</keyword>
<evidence type="ECO:0000256" key="1">
    <source>
        <dbReference type="SAM" id="Phobius"/>
    </source>
</evidence>
<keyword evidence="1" id="KW-0812">Transmembrane</keyword>
<evidence type="ECO:0000313" key="2">
    <source>
        <dbReference type="EMBL" id="CZR59548.1"/>
    </source>
</evidence>